<keyword evidence="2" id="KW-0677">Repeat</keyword>
<proteinExistence type="inferred from homology"/>
<dbReference type="PANTHER" id="PTHR47447">
    <property type="entry name" value="OS03G0856100 PROTEIN"/>
    <property type="match status" value="1"/>
</dbReference>
<comment type="subunit">
    <text evidence="4">Binds to mitochondrial small subunit 15S rRNA.</text>
</comment>
<organism evidence="5 6">
    <name type="scientific">Macrolepiota fuliginosa MF-IS2</name>
    <dbReference type="NCBI Taxonomy" id="1400762"/>
    <lineage>
        <taxon>Eukaryota</taxon>
        <taxon>Fungi</taxon>
        <taxon>Dikarya</taxon>
        <taxon>Basidiomycota</taxon>
        <taxon>Agaricomycotina</taxon>
        <taxon>Agaricomycetes</taxon>
        <taxon>Agaricomycetidae</taxon>
        <taxon>Agaricales</taxon>
        <taxon>Agaricineae</taxon>
        <taxon>Agaricaceae</taxon>
        <taxon>Macrolepiota</taxon>
    </lineage>
</organism>
<evidence type="ECO:0000313" key="5">
    <source>
        <dbReference type="EMBL" id="KAF9449005.1"/>
    </source>
</evidence>
<dbReference type="EMBL" id="MU151143">
    <property type="protein sequence ID" value="KAF9449005.1"/>
    <property type="molecule type" value="Genomic_DNA"/>
</dbReference>
<evidence type="ECO:0008006" key="7">
    <source>
        <dbReference type="Google" id="ProtNLM"/>
    </source>
</evidence>
<keyword evidence="6" id="KW-1185">Reference proteome</keyword>
<dbReference type="InterPro" id="IPR002885">
    <property type="entry name" value="PPR_rpt"/>
</dbReference>
<dbReference type="OrthoDB" id="185373at2759"/>
<dbReference type="PANTHER" id="PTHR47447:SF17">
    <property type="entry name" value="OS12G0638900 PROTEIN"/>
    <property type="match status" value="1"/>
</dbReference>
<dbReference type="Proteomes" id="UP000807342">
    <property type="component" value="Unassembled WGS sequence"/>
</dbReference>
<gene>
    <name evidence="5" type="ORF">P691DRAFT_588571</name>
</gene>
<dbReference type="AlphaFoldDB" id="A0A9P6C4P6"/>
<evidence type="ECO:0000256" key="3">
    <source>
        <dbReference type="ARBA" id="ARBA00044493"/>
    </source>
</evidence>
<protein>
    <recommendedName>
        <fullName evidence="7">Pentatricopeptide repeat protein</fullName>
    </recommendedName>
</protein>
<dbReference type="InterPro" id="IPR011990">
    <property type="entry name" value="TPR-like_helical_dom_sf"/>
</dbReference>
<accession>A0A9P6C4P6</accession>
<comment type="function">
    <text evidence="3">Regulates mitochondrial small subunit maturation by controlling 15S rRNA 5'-end processing. Localizes to the 5' precursor of the 15S rRNA in a position that is subsequently occupied by mS47 in the mature yeast mtSSU. Uses structure and sequence-specific RNA recognition, binding to a single-stranded region of the precursor and specifically recognizing bases -6 to -1. The exchange of Ccm1 for mS47 is coupled to the irreversible removal of precursor rRNA that is accompanied by conformational changes of the mitoribosomal proteins uS5m and mS26. These conformational changes signal completion of 5'-end rRNA processing through protection of the mature 5'-end of the 15S rRNA and stabilization of mS47. The removal of the 5' precursor together with the dissociation of Ccm1 may be catalyzed by the 5'-3' exoribonuclease Pet127. Involved in the specific removal of group I introns in mitochondrial encoded transcripts.</text>
</comment>
<evidence type="ECO:0000256" key="4">
    <source>
        <dbReference type="ARBA" id="ARBA00044511"/>
    </source>
</evidence>
<comment type="similarity">
    <text evidence="1">Belongs to the CCM1 family.</text>
</comment>
<comment type="caution">
    <text evidence="5">The sequence shown here is derived from an EMBL/GenBank/DDBJ whole genome shotgun (WGS) entry which is preliminary data.</text>
</comment>
<evidence type="ECO:0000313" key="6">
    <source>
        <dbReference type="Proteomes" id="UP000807342"/>
    </source>
</evidence>
<sequence length="585" mass="66291">MLWSRLYTLNRARLWSFQPRTVTKGFFTTTKPVAARAPKCSRKPSNVAERVNSSRVRTLFKALKSSIDSTHDQKLITSRVKHNLDRFIPLILRPNDVYESVIRFFISRTCLLAAAVAYEHMVAAGFIVSPCLEAQMIVTAAAVAGKKAKKKHLSSLKAAVGNPLFTSDDLLELLNSMAELDMLPETLFGIMDEFYKTHQSDAEFDPDVNFYRKQVDTGIGADNVQEALNALSVLPESNIEEGDWPKAYTSFIKGIRNTRHWDREAISAALDLMAQQGLEPNIAVFNALISLEVRANSFHCAFGIYDVLKHHPKLSPNDYTFGSLFNILNRLNNPSRRKLRHSRRPPSNVLSPRALYRDMIDGLFRDPQMTTSYLTTSLLNVALRSFIYQRDYTAAYVAIRCFTTFHIHIDAKTYLIVIRHLMNRITFGVKAFRSMGDDKWSDRFLSLPYPVLAPRSLSSLTLGNALATHILDVSRRSSFKLDWPLYIIPDAPHEKENPKYNVPTAENMLGREPVPFGHTFDPVPLERLLKKAILAESDSFRQLDQGRDINSYLSKVIVDAKTEMIPSDMSTRMGLRRALKISSNS</sequence>
<evidence type="ECO:0000256" key="2">
    <source>
        <dbReference type="ARBA" id="ARBA00022737"/>
    </source>
</evidence>
<name>A0A9P6C4P6_9AGAR</name>
<evidence type="ECO:0000256" key="1">
    <source>
        <dbReference type="ARBA" id="ARBA00006192"/>
    </source>
</evidence>
<dbReference type="Pfam" id="PF13812">
    <property type="entry name" value="PPR_3"/>
    <property type="match status" value="1"/>
</dbReference>
<reference evidence="5" key="1">
    <citation type="submission" date="2020-11" db="EMBL/GenBank/DDBJ databases">
        <authorList>
            <consortium name="DOE Joint Genome Institute"/>
            <person name="Ahrendt S."/>
            <person name="Riley R."/>
            <person name="Andreopoulos W."/>
            <person name="Labutti K."/>
            <person name="Pangilinan J."/>
            <person name="Ruiz-Duenas F.J."/>
            <person name="Barrasa J.M."/>
            <person name="Sanchez-Garcia M."/>
            <person name="Camarero S."/>
            <person name="Miyauchi S."/>
            <person name="Serrano A."/>
            <person name="Linde D."/>
            <person name="Babiker R."/>
            <person name="Drula E."/>
            <person name="Ayuso-Fernandez I."/>
            <person name="Pacheco R."/>
            <person name="Padilla G."/>
            <person name="Ferreira P."/>
            <person name="Barriuso J."/>
            <person name="Kellner H."/>
            <person name="Castanera R."/>
            <person name="Alfaro M."/>
            <person name="Ramirez L."/>
            <person name="Pisabarro A.G."/>
            <person name="Kuo A."/>
            <person name="Tritt A."/>
            <person name="Lipzen A."/>
            <person name="He G."/>
            <person name="Yan M."/>
            <person name="Ng V."/>
            <person name="Cullen D."/>
            <person name="Martin F."/>
            <person name="Rosso M.-N."/>
            <person name="Henrissat B."/>
            <person name="Hibbett D."/>
            <person name="Martinez A.T."/>
            <person name="Grigoriev I.V."/>
        </authorList>
    </citation>
    <scope>NUCLEOTIDE SEQUENCE</scope>
    <source>
        <strain evidence="5">MF-IS2</strain>
    </source>
</reference>
<dbReference type="Gene3D" id="1.25.40.10">
    <property type="entry name" value="Tetratricopeptide repeat domain"/>
    <property type="match status" value="1"/>
</dbReference>